<dbReference type="Proteomes" id="UP001297092">
    <property type="component" value="Unassembled WGS sequence"/>
</dbReference>
<feature type="transmembrane region" description="Helical" evidence="4">
    <location>
        <begin position="309"/>
        <end position="328"/>
    </location>
</feature>
<evidence type="ECO:0000256" key="1">
    <source>
        <dbReference type="ARBA" id="ARBA00006739"/>
    </source>
</evidence>
<dbReference type="PANTHER" id="PTHR43630:SF1">
    <property type="entry name" value="POLY-BETA-1,6-N-ACETYL-D-GLUCOSAMINE SYNTHASE"/>
    <property type="match status" value="1"/>
</dbReference>
<dbReference type="EMBL" id="JAHCTB010000001">
    <property type="protein sequence ID" value="MBT0606809.1"/>
    <property type="molecule type" value="Genomic_DNA"/>
</dbReference>
<dbReference type="PANTHER" id="PTHR43630">
    <property type="entry name" value="POLY-BETA-1,6-N-ACETYL-D-GLUCOSAMINE SYNTHASE"/>
    <property type="match status" value="1"/>
</dbReference>
<dbReference type="EC" id="2.4.-.-" evidence="6"/>
<evidence type="ECO:0000313" key="7">
    <source>
        <dbReference type="Proteomes" id="UP001297092"/>
    </source>
</evidence>
<evidence type="ECO:0000313" key="6">
    <source>
        <dbReference type="EMBL" id="MBT0606809.1"/>
    </source>
</evidence>
<organism evidence="6 7">
    <name type="scientific">Aequorivita echinoideorum</name>
    <dbReference type="NCBI Taxonomy" id="1549647"/>
    <lineage>
        <taxon>Bacteria</taxon>
        <taxon>Pseudomonadati</taxon>
        <taxon>Bacteroidota</taxon>
        <taxon>Flavobacteriia</taxon>
        <taxon>Flavobacteriales</taxon>
        <taxon>Flavobacteriaceae</taxon>
        <taxon>Aequorivita</taxon>
    </lineage>
</organism>
<comment type="caution">
    <text evidence="6">The sequence shown here is derived from an EMBL/GenBank/DDBJ whole genome shotgun (WGS) entry which is preliminary data.</text>
</comment>
<keyword evidence="4" id="KW-0812">Transmembrane</keyword>
<feature type="domain" description="Glycosyltransferase 2-like" evidence="5">
    <location>
        <begin position="41"/>
        <end position="208"/>
    </location>
</feature>
<evidence type="ECO:0000256" key="2">
    <source>
        <dbReference type="ARBA" id="ARBA00022676"/>
    </source>
</evidence>
<protein>
    <submittedName>
        <fullName evidence="6">Glycosyltransferase</fullName>
        <ecNumber evidence="6">2.4.-.-</ecNumber>
    </submittedName>
</protein>
<dbReference type="CDD" id="cd04192">
    <property type="entry name" value="GT_2_like_e"/>
    <property type="match status" value="1"/>
</dbReference>
<keyword evidence="4" id="KW-0472">Membrane</keyword>
<dbReference type="Gene3D" id="3.90.550.10">
    <property type="entry name" value="Spore Coat Polysaccharide Biosynthesis Protein SpsA, Chain A"/>
    <property type="match status" value="1"/>
</dbReference>
<keyword evidence="3 6" id="KW-0808">Transferase</keyword>
<dbReference type="InterPro" id="IPR029044">
    <property type="entry name" value="Nucleotide-diphossugar_trans"/>
</dbReference>
<dbReference type="InterPro" id="IPR001173">
    <property type="entry name" value="Glyco_trans_2-like"/>
</dbReference>
<dbReference type="GO" id="GO:0016757">
    <property type="term" value="F:glycosyltransferase activity"/>
    <property type="evidence" value="ECO:0007669"/>
    <property type="project" value="UniProtKB-KW"/>
</dbReference>
<dbReference type="SUPFAM" id="SSF53448">
    <property type="entry name" value="Nucleotide-diphospho-sugar transferases"/>
    <property type="match status" value="1"/>
</dbReference>
<accession>A0ABS5S2Z7</accession>
<keyword evidence="4" id="KW-1133">Transmembrane helix</keyword>
<reference evidence="6 7" key="1">
    <citation type="submission" date="2021-05" db="EMBL/GenBank/DDBJ databases">
        <title>Aequorivita echinoideorum JCM 30378 genome.</title>
        <authorList>
            <person name="Zhang H."/>
            <person name="Li C."/>
        </authorList>
    </citation>
    <scope>NUCLEOTIDE SEQUENCE [LARGE SCALE GENOMIC DNA]</scope>
    <source>
        <strain evidence="6 7">JCM30378</strain>
    </source>
</reference>
<proteinExistence type="inferred from homology"/>
<evidence type="ECO:0000256" key="4">
    <source>
        <dbReference type="SAM" id="Phobius"/>
    </source>
</evidence>
<comment type="similarity">
    <text evidence="1">Belongs to the glycosyltransferase 2 family.</text>
</comment>
<name>A0ABS5S2Z7_9FLAO</name>
<sequence length="374" mass="42873">MIFIGIFIISIYSFAMLIILIGFRKIKIFKAENKEANTTFSVVIPFRNEAENLPMLLKSISELNYPAHLFEVILINDESTDDSENIISTKIDKLDLNIKLIQNQRFSNSPKKDAITAAVKISKFEWILTTDADCKLPKNWLQSFNNFIRKNDAVFIAAPVIYLSNGSFLQHFQQLDGFSLQAATMGSFGFQNPIFCNGANLGYKKSAFFEVQGFAGNDKIASGDDMFMLEKMKLFFPNQLHFLKCEDAIVTTLPQKSWGDAINQRVRWASKTSKQENLVSQLLGIFVVLANLYILFTPVFILFQPENFGFYMVFFISKIGIDFLVLWVSSRFFNQKMKIFKTILSIFGYPVITLLVLFGTFRGKYNWKGRRFGK</sequence>
<evidence type="ECO:0000256" key="3">
    <source>
        <dbReference type="ARBA" id="ARBA00022679"/>
    </source>
</evidence>
<evidence type="ECO:0000259" key="5">
    <source>
        <dbReference type="Pfam" id="PF00535"/>
    </source>
</evidence>
<feature type="transmembrane region" description="Helical" evidence="4">
    <location>
        <begin position="6"/>
        <end position="23"/>
    </location>
</feature>
<dbReference type="Pfam" id="PF00535">
    <property type="entry name" value="Glycos_transf_2"/>
    <property type="match status" value="1"/>
</dbReference>
<feature type="transmembrane region" description="Helical" evidence="4">
    <location>
        <begin position="340"/>
        <end position="361"/>
    </location>
</feature>
<keyword evidence="7" id="KW-1185">Reference proteome</keyword>
<feature type="transmembrane region" description="Helical" evidence="4">
    <location>
        <begin position="282"/>
        <end position="303"/>
    </location>
</feature>
<gene>
    <name evidence="6" type="ORF">KIV10_01315</name>
</gene>
<keyword evidence="2 6" id="KW-0328">Glycosyltransferase</keyword>